<keyword evidence="3 6" id="KW-0812">Transmembrane</keyword>
<evidence type="ECO:0000313" key="7">
    <source>
        <dbReference type="EMBL" id="SVC56941.1"/>
    </source>
</evidence>
<gene>
    <name evidence="7" type="ORF">METZ01_LOCUS309795</name>
</gene>
<evidence type="ECO:0000256" key="5">
    <source>
        <dbReference type="ARBA" id="ARBA00023136"/>
    </source>
</evidence>
<dbReference type="GO" id="GO:0016020">
    <property type="term" value="C:membrane"/>
    <property type="evidence" value="ECO:0007669"/>
    <property type="project" value="UniProtKB-SubCell"/>
</dbReference>
<keyword evidence="5 6" id="KW-0472">Membrane</keyword>
<feature type="transmembrane region" description="Helical" evidence="6">
    <location>
        <begin position="162"/>
        <end position="181"/>
    </location>
</feature>
<name>A0A382NBJ0_9ZZZZ</name>
<comment type="similarity">
    <text evidence="2">Belongs to the TMEM19 family.</text>
</comment>
<dbReference type="EMBL" id="UINC01098427">
    <property type="protein sequence ID" value="SVC56941.1"/>
    <property type="molecule type" value="Genomic_DNA"/>
</dbReference>
<feature type="transmembrane region" description="Helical" evidence="6">
    <location>
        <begin position="13"/>
        <end position="34"/>
    </location>
</feature>
<dbReference type="AlphaFoldDB" id="A0A382NBJ0"/>
<evidence type="ECO:0000256" key="3">
    <source>
        <dbReference type="ARBA" id="ARBA00022692"/>
    </source>
</evidence>
<feature type="transmembrane region" description="Helical" evidence="6">
    <location>
        <begin position="99"/>
        <end position="117"/>
    </location>
</feature>
<evidence type="ECO:0000256" key="1">
    <source>
        <dbReference type="ARBA" id="ARBA00004141"/>
    </source>
</evidence>
<dbReference type="InterPro" id="IPR037997">
    <property type="entry name" value="Dgk1-like"/>
</dbReference>
<feature type="transmembrane region" description="Helical" evidence="6">
    <location>
        <begin position="69"/>
        <end position="87"/>
    </location>
</feature>
<dbReference type="GO" id="GO:0004143">
    <property type="term" value="F:ATP-dependent diacylglycerol kinase activity"/>
    <property type="evidence" value="ECO:0007669"/>
    <property type="project" value="InterPro"/>
</dbReference>
<dbReference type="Pfam" id="PF01940">
    <property type="entry name" value="DUF92"/>
    <property type="match status" value="1"/>
</dbReference>
<feature type="non-terminal residue" evidence="7">
    <location>
        <position position="310"/>
    </location>
</feature>
<feature type="transmembrane region" description="Helical" evidence="6">
    <location>
        <begin position="187"/>
        <end position="206"/>
    </location>
</feature>
<dbReference type="InterPro" id="IPR002794">
    <property type="entry name" value="DUF92_TMEM19"/>
</dbReference>
<dbReference type="PANTHER" id="PTHR31303:SF1">
    <property type="entry name" value="CTP-DEPENDENT DIACYLGLYCEROL KINASE 1"/>
    <property type="match status" value="1"/>
</dbReference>
<feature type="transmembrane region" description="Helical" evidence="6">
    <location>
        <begin position="46"/>
        <end position="63"/>
    </location>
</feature>
<evidence type="ECO:0000256" key="6">
    <source>
        <dbReference type="SAM" id="Phobius"/>
    </source>
</evidence>
<feature type="transmembrane region" description="Helical" evidence="6">
    <location>
        <begin position="273"/>
        <end position="301"/>
    </location>
</feature>
<proteinExistence type="inferred from homology"/>
<evidence type="ECO:0000256" key="2">
    <source>
        <dbReference type="ARBA" id="ARBA00009012"/>
    </source>
</evidence>
<reference evidence="7" key="1">
    <citation type="submission" date="2018-05" db="EMBL/GenBank/DDBJ databases">
        <authorList>
            <person name="Lanie J.A."/>
            <person name="Ng W.-L."/>
            <person name="Kazmierczak K.M."/>
            <person name="Andrzejewski T.M."/>
            <person name="Davidsen T.M."/>
            <person name="Wayne K.J."/>
            <person name="Tettelin H."/>
            <person name="Glass J.I."/>
            <person name="Rusch D."/>
            <person name="Podicherti R."/>
            <person name="Tsui H.-C.T."/>
            <person name="Winkler M.E."/>
        </authorList>
    </citation>
    <scope>NUCLEOTIDE SEQUENCE</scope>
</reference>
<organism evidence="7">
    <name type="scientific">marine metagenome</name>
    <dbReference type="NCBI Taxonomy" id="408172"/>
    <lineage>
        <taxon>unclassified sequences</taxon>
        <taxon>metagenomes</taxon>
        <taxon>ecological metagenomes</taxon>
    </lineage>
</organism>
<comment type="subcellular location">
    <subcellularLocation>
        <location evidence="1">Membrane</location>
        <topology evidence="1">Multi-pass membrane protein</topology>
    </subcellularLocation>
</comment>
<feature type="transmembrane region" description="Helical" evidence="6">
    <location>
        <begin position="237"/>
        <end position="261"/>
    </location>
</feature>
<evidence type="ECO:0008006" key="8">
    <source>
        <dbReference type="Google" id="ProtNLM"/>
    </source>
</evidence>
<evidence type="ECO:0000256" key="4">
    <source>
        <dbReference type="ARBA" id="ARBA00022989"/>
    </source>
</evidence>
<feature type="transmembrane region" description="Helical" evidence="6">
    <location>
        <begin position="213"/>
        <end position="231"/>
    </location>
</feature>
<dbReference type="PANTHER" id="PTHR31303">
    <property type="entry name" value="CTP-DEPENDENT DIACYLGLYCEROL KINASE 1"/>
    <property type="match status" value="1"/>
</dbReference>
<accession>A0A382NBJ0</accession>
<protein>
    <recommendedName>
        <fullName evidence="8">Phosphatidate cytidylyltransferase</fullName>
    </recommendedName>
</protein>
<sequence length="310" mass="34516">MSFPVWIPFENEWWTFCAFLALILGCVGGSDFTLKSGWIDPESNRKWVHFLVGIMVAASPLLFKTNLQPAILAIIFIILNGLALKKEEFKGIHSQERKTYGTLYFPIAYLCLVIGFWEYSEFIILSLAILAVSDPLAAQVGQTSEKPKPFTIWYDGKTIQGTIAFFISAFAIIYMGSQILYDHSNNYLLGLALFTACGATVAEITSCQGSDNISIPLVSMLFMMGYFRHVAEADNFFNLAVSNSSIVLFIVILLFSVAYQFNALSRSGYYGGMIMGVIISIMGSWRYLLPLAVFFILSSILSKALRNASF</sequence>
<keyword evidence="4 6" id="KW-1133">Transmembrane helix</keyword>